<dbReference type="VEuPathDB" id="VectorBase:MDOMA2_013870"/>
<feature type="domain" description="NHR" evidence="3">
    <location>
        <begin position="523"/>
        <end position="689"/>
    </location>
</feature>
<evidence type="ECO:0000313" key="6">
    <source>
        <dbReference type="RefSeq" id="XP_011290997.1"/>
    </source>
</evidence>
<keyword evidence="5" id="KW-1185">Reference proteome</keyword>
<feature type="coiled-coil region" evidence="1">
    <location>
        <begin position="1502"/>
        <end position="1529"/>
    </location>
</feature>
<feature type="domain" description="NHR" evidence="3">
    <location>
        <begin position="712"/>
        <end position="878"/>
    </location>
</feature>
<dbReference type="KEGG" id="mde:101898817"/>
<dbReference type="SUPFAM" id="SSF49899">
    <property type="entry name" value="Concanavalin A-like lectins/glucanases"/>
    <property type="match status" value="1"/>
</dbReference>
<feature type="domain" description="NHR" evidence="3">
    <location>
        <begin position="27"/>
        <end position="191"/>
    </location>
</feature>
<accession>A0A1I8M3K2</accession>
<dbReference type="FunFam" id="2.60.120.920:FF:000001">
    <property type="entry name" value="neuralized-like protein 4 isoform X1"/>
    <property type="match status" value="5"/>
</dbReference>
<dbReference type="CDD" id="cd12887">
    <property type="entry name" value="SPRY_NHR_like"/>
    <property type="match status" value="6"/>
</dbReference>
<organism evidence="4">
    <name type="scientific">Musca domestica</name>
    <name type="common">House fly</name>
    <dbReference type="NCBI Taxonomy" id="7370"/>
    <lineage>
        <taxon>Eukaryota</taxon>
        <taxon>Metazoa</taxon>
        <taxon>Ecdysozoa</taxon>
        <taxon>Arthropoda</taxon>
        <taxon>Hexapoda</taxon>
        <taxon>Insecta</taxon>
        <taxon>Pterygota</taxon>
        <taxon>Neoptera</taxon>
        <taxon>Endopterygota</taxon>
        <taxon>Diptera</taxon>
        <taxon>Brachycera</taxon>
        <taxon>Muscomorpha</taxon>
        <taxon>Muscoidea</taxon>
        <taxon>Muscidae</taxon>
        <taxon>Musca</taxon>
    </lineage>
</organism>
<dbReference type="STRING" id="7370.A0A1I8M3K2"/>
<evidence type="ECO:0000259" key="3">
    <source>
        <dbReference type="PROSITE" id="PS51065"/>
    </source>
</evidence>
<dbReference type="PANTHER" id="PTHR12429">
    <property type="entry name" value="NEURALIZED"/>
    <property type="match status" value="1"/>
</dbReference>
<feature type="domain" description="NHR" evidence="3">
    <location>
        <begin position="907"/>
        <end position="1079"/>
    </location>
</feature>
<evidence type="ECO:0000256" key="1">
    <source>
        <dbReference type="SAM" id="Coils"/>
    </source>
</evidence>
<evidence type="ECO:0000256" key="2">
    <source>
        <dbReference type="SAM" id="MobiDB-lite"/>
    </source>
</evidence>
<feature type="domain" description="NHR" evidence="3">
    <location>
        <begin position="1120"/>
        <end position="1287"/>
    </location>
</feature>
<dbReference type="PROSITE" id="PS51065">
    <property type="entry name" value="NHR"/>
    <property type="match status" value="6"/>
</dbReference>
<evidence type="ECO:0000313" key="5">
    <source>
        <dbReference type="Proteomes" id="UP001652621"/>
    </source>
</evidence>
<dbReference type="InterPro" id="IPR006573">
    <property type="entry name" value="NHR_dom"/>
</dbReference>
<dbReference type="InterPro" id="IPR043136">
    <property type="entry name" value="B30.2/SPRY_sf"/>
</dbReference>
<feature type="compositionally biased region" description="Basic and acidic residues" evidence="2">
    <location>
        <begin position="1796"/>
        <end position="1810"/>
    </location>
</feature>
<dbReference type="InterPro" id="IPR037962">
    <property type="entry name" value="Neuralized"/>
</dbReference>
<dbReference type="Pfam" id="PF07177">
    <property type="entry name" value="Neuralized"/>
    <property type="match status" value="6"/>
</dbReference>
<dbReference type="InterPro" id="IPR013320">
    <property type="entry name" value="ConA-like_dom_sf"/>
</dbReference>
<dbReference type="OrthoDB" id="49113at2759"/>
<protein>
    <submittedName>
        <fullName evidence="6">Neuralized-like protein 4</fullName>
    </submittedName>
</protein>
<dbReference type="RefSeq" id="XP_011290997.1">
    <property type="nucleotide sequence ID" value="XM_011292695.2"/>
</dbReference>
<reference evidence="6" key="2">
    <citation type="submission" date="2025-04" db="UniProtKB">
        <authorList>
            <consortium name="RefSeq"/>
        </authorList>
    </citation>
    <scope>IDENTIFICATION</scope>
    <source>
        <strain evidence="6">Aabys</strain>
    </source>
</reference>
<dbReference type="Proteomes" id="UP001652621">
    <property type="component" value="Unplaced"/>
</dbReference>
<dbReference type="VEuPathDB" id="VectorBase:MDOA000898"/>
<feature type="domain" description="NHR" evidence="3">
    <location>
        <begin position="278"/>
        <end position="445"/>
    </location>
</feature>
<sequence length="1899" mass="205797">MASGGTVNIGGSGGGGCGGMNVNLQALQTFHQRCGHRITLSNGNRTASRSVRDFSQALVFSAEPLIDDVLFEVVIERKNHSWGGSIEIGVTSESPDKLELPSCATVMRNGTWVMSGIDVRKDGLCLTEFYGVDLETLNENDRVGVMRTSNNELVFYVNGESQGVAAVNMPKTLWALVDLYGRCVQVSICPTDGNGVCGELPDEIPSHTQQIVQNIDVDVTVTSSYTPSGPSGGGGQHTSADAPPSLANSSILNLANFGATSTTIGSSSPGDYYDMNDRLRFHTRCGSLVKLSPNCRSAERRRPLDEFNNGVVMTHRPLKDNELFEIRIDKLVDKWSGSIEVGVTTHNPTVLHFPATMTNMRSGTIMMSGCGILTNGKGTRRQYGEFNLDELREGDRVGMMRKANGNLHYYINGQDQGVAATRVASTLWGVIDLYGMTIKVTIVDRDEREQQNLVTRRNNMISTINALGASVGGLQNVMANGSGLANSAAPTPVLSLLSPESEVAAMADSGHAGTANPSRNDDRLTFHPLCGSHATVTHSGRTALRPNASDDFNNGVVLTRRPLRPNELFQVRLERVVTKWAGSVEMGVTTHSAEELDFPFTMTNVRTGTWMMTGNGVMHNGITVIEQYGQNLDRLQVGDRVGVVRKDDGTLHFFVNGVDQGPAATNVPERVYGVIDLYGQAAQASIVDTSECNSPDTGNSTISNTTLYSETPLRFHSIHGKNASISNSGLTASRPNSLAEFNDAIVFSNRPLRQRELFEVCLEEVVRHWSGNIEIGVTGSRPEDIQLAANATEMDANDTIILCGPMIFHNRKKLRSNVLVDLDTLGTGARVGVMRNGDFIHFFIDGIDQGPACECRSPNVWGVIDLYGQCAQVSLTQAQAADMRAPYATSENSQSCQATSVIQPTTLETKHRWTCISGNVTLTQNWTVASRLTGASAALSRCVVFSEHPLSVGSPFEIKLVSHNPLFAGCLSIGITDLNLADDNVRKNIPLSIKRIPANVWYASGNEVRYNSTLLQRSMTSLEWLRVGDRIALELTPARTLKILLNSEDMNIQFQNVPNDVYVVVELQGSTMAVQVISSQGPTSPLRPFSLRLQDSLEFGVDPLNKQDSMLESIDSEALVYEFSEICGKNIRLLEEHRSAMRYQSYHNGLVFVTKPLCKGESISIKIDSINSKWKGTIGLGVVGQCPQISSGSAALPPSIIQCKRPCWVATHDYININGQKIASKYGEALEHIQPGTVITMTLTHAGMLIIMVGSVNLEDLASGLSNHVYPVFDLYGKCERITIITGSDAARNGTPIVEESTALEIDSIDQDSSIPQCEKADLEVHEKETEQSISLNAQQPTSTAAMNRSVMESVSENLLLNMSIKNRTLEQNRADPSSSSSSCCLQESLLLQHNTNLHIQLSQSTQRFYNALIGFDNNSSSGGPSTSSAAAAAAAVAAAVSSTASATAITNNASIPSANSNQNIDTNKEVEQAEEVTGAVGGFSPRDTSETGANNVRCASKDNLHELNEEANLALQQQQRQENESQDNNIIADNSNAAGSEAVANNLAIEITTVSDSPSAEVEEECLVDVFNDRLLLLRQLHLQRRQEQQRLQQQLNLENSSSSSAATSNQFDSMQSIASIERKDCEYLKLVQEFRNSLVLPESFFQTTVEPICFCSHCNAQASEKLHGWVYFKLNQQTVNSNSATQHALDTTDMNGDWLPLFYMTRVDKIRAILDHGQPLPIDTNGEMHSHGSGGNQKDEPGTRLELHFTPNSTAIIPINQQYKYHFYGQIYQINTAFEVYVRRQSLCASSKSSMHETSKFHEERRSSTSDVDLAGCSSGNAAASGGGSAAGGGHANHELYAGPSTSLSSAPVIKDQTWFTKEAGACVITALILKLDKIGPSAMATGSAAAAANEIH</sequence>
<proteinExistence type="predicted"/>
<dbReference type="SMART" id="SM00588">
    <property type="entry name" value="NEUZ"/>
    <property type="match status" value="5"/>
</dbReference>
<feature type="region of interest" description="Disordered" evidence="2">
    <location>
        <begin position="1795"/>
        <end position="1816"/>
    </location>
</feature>
<feature type="region of interest" description="Disordered" evidence="2">
    <location>
        <begin position="1474"/>
        <end position="1495"/>
    </location>
</feature>
<dbReference type="PANTHER" id="PTHR12429:SF14">
    <property type="entry name" value="NEURALIZED-LIKE PROTEIN 4"/>
    <property type="match status" value="1"/>
</dbReference>
<reference evidence="4" key="1">
    <citation type="submission" date="2021-01" db="UniProtKB">
        <authorList>
            <consortium name="EnsemblMetazoa"/>
        </authorList>
    </citation>
    <scope>IDENTIFICATION</scope>
    <source>
        <strain evidence="4">Aabys</strain>
    </source>
</reference>
<dbReference type="EnsemblMetazoa" id="MDOA000898-RB">
    <property type="protein sequence ID" value="MDOA000898-PB"/>
    <property type="gene ID" value="MDOA000898"/>
</dbReference>
<dbReference type="Gene3D" id="2.60.120.920">
    <property type="match status" value="6"/>
</dbReference>
<evidence type="ECO:0000313" key="4">
    <source>
        <dbReference type="EnsemblMetazoa" id="MDOA000898-PB"/>
    </source>
</evidence>
<keyword evidence="1" id="KW-0175">Coiled coil</keyword>
<feature type="region of interest" description="Disordered" evidence="2">
    <location>
        <begin position="222"/>
        <end position="245"/>
    </location>
</feature>
<dbReference type="eggNOG" id="KOG4625">
    <property type="taxonomic scope" value="Eukaryota"/>
</dbReference>
<name>A0A1I8M3K2_MUSDO</name>
<gene>
    <name evidence="4" type="primary">101898817</name>
    <name evidence="6" type="synonym">LOC101898817</name>
</gene>